<evidence type="ECO:0000256" key="3">
    <source>
        <dbReference type="ARBA" id="ARBA00022618"/>
    </source>
</evidence>
<evidence type="ECO:0000259" key="11">
    <source>
        <dbReference type="Pfam" id="PF08234"/>
    </source>
</evidence>
<protein>
    <recommendedName>
        <fullName evidence="9">Kinetochore protein SPC25</fullName>
    </recommendedName>
</protein>
<evidence type="ECO:0000256" key="6">
    <source>
        <dbReference type="ARBA" id="ARBA00023054"/>
    </source>
</evidence>
<evidence type="ECO:0000256" key="5">
    <source>
        <dbReference type="ARBA" id="ARBA00022838"/>
    </source>
</evidence>
<comment type="subcellular location">
    <subcellularLocation>
        <location evidence="9">Nucleus</location>
    </subcellularLocation>
    <subcellularLocation>
        <location evidence="9">Chromosome</location>
        <location evidence="9">Centromere</location>
        <location evidence="9">Kinetochore</location>
    </subcellularLocation>
</comment>
<sequence>MDLDDIFDPITVRQQQDTLTARIFKAKERVNFYLKDEKKRMTQEEKAAIEINQQLKDDQIAMRNKMQECKEKIDSYKQKLPLSEEKLRFLTRQVNEYQNKEEEIMARKDKYQVDCDLLRKKIRAKKNEQQSKQGDLNNKKRLNMLELDICKKYTQMTCTSPKTNHIKFSFQFIDPHNLEAVYSFTLYTSPDQLYQLVECSPEVTKSADLVQQLNKDRDLYGFIKRMRKEFCSLADNI</sequence>
<keyword evidence="8 9" id="KW-0137">Centromere</keyword>
<proteinExistence type="inferred from homology"/>
<keyword evidence="4 9" id="KW-0498">Mitosis</keyword>
<organism evidence="12 13">
    <name type="scientific">Phycomyces blakesleeanus</name>
    <dbReference type="NCBI Taxonomy" id="4837"/>
    <lineage>
        <taxon>Eukaryota</taxon>
        <taxon>Fungi</taxon>
        <taxon>Fungi incertae sedis</taxon>
        <taxon>Mucoromycota</taxon>
        <taxon>Mucoromycotina</taxon>
        <taxon>Mucoromycetes</taxon>
        <taxon>Mucorales</taxon>
        <taxon>Phycomycetaceae</taxon>
        <taxon>Phycomyces</taxon>
    </lineage>
</organism>
<keyword evidence="7 9" id="KW-0131">Cell cycle</keyword>
<evidence type="ECO:0000256" key="7">
    <source>
        <dbReference type="ARBA" id="ARBA00023306"/>
    </source>
</evidence>
<evidence type="ECO:0000313" key="13">
    <source>
        <dbReference type="Proteomes" id="UP001448207"/>
    </source>
</evidence>
<evidence type="ECO:0000256" key="2">
    <source>
        <dbReference type="ARBA" id="ARBA00022454"/>
    </source>
</evidence>
<dbReference type="CDD" id="cd23784">
    <property type="entry name" value="RWD_Spc25"/>
    <property type="match status" value="1"/>
</dbReference>
<dbReference type="InterPro" id="IPR045143">
    <property type="entry name" value="Spc25"/>
</dbReference>
<evidence type="ECO:0000256" key="10">
    <source>
        <dbReference type="SAM" id="Coils"/>
    </source>
</evidence>
<keyword evidence="5 9" id="KW-0995">Kinetochore</keyword>
<evidence type="ECO:0000313" key="12">
    <source>
        <dbReference type="EMBL" id="KAL0091642.1"/>
    </source>
</evidence>
<dbReference type="PANTHER" id="PTHR14281">
    <property type="entry name" value="KINETOCHORE PROTEIN SPC25-RELATED"/>
    <property type="match status" value="1"/>
</dbReference>
<reference evidence="12 13" key="1">
    <citation type="submission" date="2024-04" db="EMBL/GenBank/DDBJ databases">
        <title>Symmetric and asymmetric DNA N6-adenine methylation regulates different biological responses in Mucorales.</title>
        <authorList>
            <consortium name="Lawrence Berkeley National Laboratory"/>
            <person name="Lax C."/>
            <person name="Mondo S.J."/>
            <person name="Osorio-Concepcion M."/>
            <person name="Muszewska A."/>
            <person name="Corrochano-Luque M."/>
            <person name="Gutierrez G."/>
            <person name="Riley R."/>
            <person name="Lipzen A."/>
            <person name="Guo J."/>
            <person name="Hundley H."/>
            <person name="Amirebrahimi M."/>
            <person name="Ng V."/>
            <person name="Lorenzo-Gutierrez D."/>
            <person name="Binder U."/>
            <person name="Yang J."/>
            <person name="Song Y."/>
            <person name="Canovas D."/>
            <person name="Navarro E."/>
            <person name="Freitag M."/>
            <person name="Gabaldon T."/>
            <person name="Grigoriev I.V."/>
            <person name="Corrochano L.M."/>
            <person name="Nicolas F.E."/>
            <person name="Garre V."/>
        </authorList>
    </citation>
    <scope>NUCLEOTIDE SEQUENCE [LARGE SCALE GENOMIC DNA]</scope>
    <source>
        <strain evidence="12 13">L51</strain>
    </source>
</reference>
<dbReference type="PANTHER" id="PTHR14281:SF0">
    <property type="entry name" value="KINETOCHORE PROTEIN SPC25"/>
    <property type="match status" value="1"/>
</dbReference>
<comment type="function">
    <text evidence="9">Acts as a component of the essential kinetochore-associated NDC80 complex, which is required for chromosome segregation and spindle checkpoint activity.</text>
</comment>
<evidence type="ECO:0000256" key="9">
    <source>
        <dbReference type="RuleBase" id="RU367150"/>
    </source>
</evidence>
<dbReference type="Pfam" id="PF08234">
    <property type="entry name" value="Spindle_Spc25"/>
    <property type="match status" value="1"/>
</dbReference>
<evidence type="ECO:0000256" key="1">
    <source>
        <dbReference type="ARBA" id="ARBA00006379"/>
    </source>
</evidence>
<dbReference type="Gene3D" id="3.30.457.50">
    <property type="entry name" value="Chromosome segregation protein Spc25"/>
    <property type="match status" value="1"/>
</dbReference>
<name>A0ABR3B7B5_PHYBL</name>
<dbReference type="InterPro" id="IPR013255">
    <property type="entry name" value="Spc25_C"/>
</dbReference>
<keyword evidence="2 9" id="KW-0158">Chromosome</keyword>
<comment type="similarity">
    <text evidence="1 9">Belongs to the SPC25 family.</text>
</comment>
<evidence type="ECO:0000256" key="4">
    <source>
        <dbReference type="ARBA" id="ARBA00022776"/>
    </source>
</evidence>
<dbReference type="Proteomes" id="UP001448207">
    <property type="component" value="Unassembled WGS sequence"/>
</dbReference>
<evidence type="ECO:0000256" key="8">
    <source>
        <dbReference type="ARBA" id="ARBA00023328"/>
    </source>
</evidence>
<keyword evidence="13" id="KW-1185">Reference proteome</keyword>
<feature type="domain" description="Chromosome segregation protein Spc25 C-terminal" evidence="11">
    <location>
        <begin position="162"/>
        <end position="230"/>
    </location>
</feature>
<comment type="caution">
    <text evidence="12">The sequence shown here is derived from an EMBL/GenBank/DDBJ whole genome shotgun (WGS) entry which is preliminary data.</text>
</comment>
<feature type="coiled-coil region" evidence="10">
    <location>
        <begin position="34"/>
        <end position="128"/>
    </location>
</feature>
<accession>A0ABR3B7B5</accession>
<keyword evidence="6 10" id="KW-0175">Coiled coil</keyword>
<comment type="subunit">
    <text evidence="9">Component of the NDC80 complex.</text>
</comment>
<keyword evidence="3 9" id="KW-0132">Cell division</keyword>
<keyword evidence="9" id="KW-0539">Nucleus</keyword>
<dbReference type="EMBL" id="JBCLYO010000003">
    <property type="protein sequence ID" value="KAL0091642.1"/>
    <property type="molecule type" value="Genomic_DNA"/>
</dbReference>
<gene>
    <name evidence="12" type="ORF">J3Q64DRAFT_1324630</name>
</gene>